<feature type="binding site" evidence="3">
    <location>
        <position position="60"/>
    </location>
    <ligand>
        <name>substrate</name>
    </ligand>
</feature>
<feature type="binding site" evidence="3">
    <location>
        <begin position="88"/>
        <end position="91"/>
    </location>
    <ligand>
        <name>substrate</name>
    </ligand>
</feature>
<feature type="site" description="Transition state stabilizer" evidence="4">
    <location>
        <position position="174"/>
    </location>
</feature>
<dbReference type="AlphaFoldDB" id="A0A9Q9E1W8"/>
<dbReference type="RefSeq" id="WP_252766697.1">
    <property type="nucleotide sequence ID" value="NZ_CP097119.1"/>
</dbReference>
<dbReference type="Proteomes" id="UP001055911">
    <property type="component" value="Chromosome"/>
</dbReference>
<evidence type="ECO:0000256" key="4">
    <source>
        <dbReference type="PIRSR" id="PIRSR613078-3"/>
    </source>
</evidence>
<dbReference type="GO" id="GO:0004331">
    <property type="term" value="F:fructose-2,6-bisphosphate 2-phosphatase activity"/>
    <property type="evidence" value="ECO:0007669"/>
    <property type="project" value="TreeGrafter"/>
</dbReference>
<dbReference type="CDD" id="cd07067">
    <property type="entry name" value="HP_PGM_like"/>
    <property type="match status" value="1"/>
</dbReference>
<protein>
    <submittedName>
        <fullName evidence="5">Phosphoglycerate mutase family protein</fullName>
    </submittedName>
</protein>
<accession>A0A9Q9E1W8</accession>
<feature type="binding site" evidence="3">
    <location>
        <begin position="175"/>
        <end position="176"/>
    </location>
    <ligand>
        <name>substrate</name>
    </ligand>
</feature>
<evidence type="ECO:0000256" key="3">
    <source>
        <dbReference type="PIRSR" id="PIRSR613078-2"/>
    </source>
</evidence>
<dbReference type="EMBL" id="CP097119">
    <property type="protein sequence ID" value="USS89180.1"/>
    <property type="molecule type" value="Genomic_DNA"/>
</dbReference>
<dbReference type="PANTHER" id="PTHR46517:SF1">
    <property type="entry name" value="FRUCTOSE-2,6-BISPHOSPHATASE TIGAR"/>
    <property type="match status" value="1"/>
</dbReference>
<dbReference type="SMART" id="SM00855">
    <property type="entry name" value="PGAM"/>
    <property type="match status" value="1"/>
</dbReference>
<feature type="binding site" evidence="3">
    <location>
        <begin position="10"/>
        <end position="17"/>
    </location>
    <ligand>
        <name>substrate</name>
    </ligand>
</feature>
<dbReference type="SUPFAM" id="SSF53254">
    <property type="entry name" value="Phosphoglycerate mutase-like"/>
    <property type="match status" value="1"/>
</dbReference>
<sequence length="219" mass="24853">MAKFTLYLVRHGQTYYNVFNKLQGWSNSPLTQQGIDDAVATGKRLKDIKFKAAYCSDLTRAQKTISLLFDQNETFNSITPIVSPFFREEFYGYFEGLNMDEVWYQAGAPHGAKTFAEIIDQYDMNVAKDFLKQADPFHTAENAEEYWHRLQQGLDLITSNPNIEDGDSVLLVSHGNTLLSLVDRFSQPGQFDLRTRPANGSITKLAVDGDQLTVTDYNK</sequence>
<keyword evidence="6" id="KW-1185">Reference proteome</keyword>
<dbReference type="InterPro" id="IPR029033">
    <property type="entry name" value="His_PPase_superfam"/>
</dbReference>
<dbReference type="GO" id="GO:0005829">
    <property type="term" value="C:cytosol"/>
    <property type="evidence" value="ECO:0007669"/>
    <property type="project" value="TreeGrafter"/>
</dbReference>
<evidence type="ECO:0000313" key="5">
    <source>
        <dbReference type="EMBL" id="USS89180.1"/>
    </source>
</evidence>
<feature type="active site" description="Proton donor/acceptor" evidence="2">
    <location>
        <position position="88"/>
    </location>
</feature>
<dbReference type="InterPro" id="IPR013078">
    <property type="entry name" value="His_Pase_superF_clade-1"/>
</dbReference>
<evidence type="ECO:0000313" key="6">
    <source>
        <dbReference type="Proteomes" id="UP001055911"/>
    </source>
</evidence>
<dbReference type="PANTHER" id="PTHR46517">
    <property type="entry name" value="FRUCTOSE-2,6-BISPHOSPHATASE TIGAR"/>
    <property type="match status" value="1"/>
</dbReference>
<gene>
    <name evidence="5" type="ORF">M3M40_06825</name>
</gene>
<keyword evidence="1" id="KW-0378">Hydrolase</keyword>
<proteinExistence type="predicted"/>
<dbReference type="InterPro" id="IPR051695">
    <property type="entry name" value="Phosphoglycerate_Mutase"/>
</dbReference>
<reference evidence="5" key="1">
    <citation type="submission" date="2022-05" db="EMBL/GenBank/DDBJ databases">
        <authorList>
            <person name="Oliphant S.A."/>
            <person name="Watson-Haigh N.S."/>
            <person name="Sumby K.M."/>
            <person name="Gardner J.M."/>
            <person name="Jiranek V."/>
        </authorList>
    </citation>
    <scope>NUCLEOTIDE SEQUENCE</scope>
    <source>
        <strain evidence="5">KI4_B1</strain>
    </source>
</reference>
<dbReference type="Pfam" id="PF00300">
    <property type="entry name" value="His_Phos_1"/>
    <property type="match status" value="1"/>
</dbReference>
<dbReference type="Gene3D" id="3.40.50.1240">
    <property type="entry name" value="Phosphoglycerate mutase-like"/>
    <property type="match status" value="1"/>
</dbReference>
<dbReference type="GO" id="GO:0043456">
    <property type="term" value="P:regulation of pentose-phosphate shunt"/>
    <property type="evidence" value="ECO:0007669"/>
    <property type="project" value="TreeGrafter"/>
</dbReference>
<evidence type="ECO:0000256" key="2">
    <source>
        <dbReference type="PIRSR" id="PIRSR613078-1"/>
    </source>
</evidence>
<feature type="active site" description="Tele-phosphohistidine intermediate" evidence="2">
    <location>
        <position position="11"/>
    </location>
</feature>
<organism evidence="5 6">
    <name type="scientific">Fructilactobacillus cliffordii</name>
    <dbReference type="NCBI Taxonomy" id="2940299"/>
    <lineage>
        <taxon>Bacteria</taxon>
        <taxon>Bacillati</taxon>
        <taxon>Bacillota</taxon>
        <taxon>Bacilli</taxon>
        <taxon>Lactobacillales</taxon>
        <taxon>Lactobacillaceae</taxon>
        <taxon>Fructilactobacillus</taxon>
    </lineage>
</organism>
<evidence type="ECO:0000256" key="1">
    <source>
        <dbReference type="ARBA" id="ARBA00022801"/>
    </source>
</evidence>
<name>A0A9Q9E1W8_9LACO</name>
<dbReference type="GO" id="GO:0045820">
    <property type="term" value="P:negative regulation of glycolytic process"/>
    <property type="evidence" value="ECO:0007669"/>
    <property type="project" value="TreeGrafter"/>
</dbReference>